<dbReference type="SUPFAM" id="SSF103473">
    <property type="entry name" value="MFS general substrate transporter"/>
    <property type="match status" value="1"/>
</dbReference>
<protein>
    <submittedName>
        <fullName evidence="2">MFS transporter</fullName>
    </submittedName>
</protein>
<evidence type="ECO:0000256" key="1">
    <source>
        <dbReference type="SAM" id="Phobius"/>
    </source>
</evidence>
<feature type="transmembrane region" description="Helical" evidence="1">
    <location>
        <begin position="109"/>
        <end position="133"/>
    </location>
</feature>
<gene>
    <name evidence="2" type="ORF">St703_07760</name>
</gene>
<dbReference type="Pfam" id="PF13347">
    <property type="entry name" value="MFS_2"/>
    <property type="match status" value="1"/>
</dbReference>
<feature type="transmembrane region" description="Helical" evidence="1">
    <location>
        <begin position="12"/>
        <end position="33"/>
    </location>
</feature>
<dbReference type="AlphaFoldDB" id="A0A5K7WTQ9"/>
<feature type="transmembrane region" description="Helical" evidence="1">
    <location>
        <begin position="263"/>
        <end position="281"/>
    </location>
</feature>
<dbReference type="InterPro" id="IPR039672">
    <property type="entry name" value="MFS_2"/>
</dbReference>
<organism evidence="2 3">
    <name type="scientific">Sporolactobacillus terrae</name>
    <dbReference type="NCBI Taxonomy" id="269673"/>
    <lineage>
        <taxon>Bacteria</taxon>
        <taxon>Bacillati</taxon>
        <taxon>Bacillota</taxon>
        <taxon>Bacilli</taxon>
        <taxon>Bacillales</taxon>
        <taxon>Sporolactobacillaceae</taxon>
        <taxon>Sporolactobacillus</taxon>
    </lineage>
</organism>
<accession>A0A5K7WTQ9</accession>
<dbReference type="GO" id="GO:0015293">
    <property type="term" value="F:symporter activity"/>
    <property type="evidence" value="ECO:0007669"/>
    <property type="project" value="InterPro"/>
</dbReference>
<dbReference type="PANTHER" id="PTHR11328:SF24">
    <property type="entry name" value="MAJOR FACILITATOR SUPERFAMILY (MFS) PROFILE DOMAIN-CONTAINING PROTEIN"/>
    <property type="match status" value="1"/>
</dbReference>
<dbReference type="GO" id="GO:0008643">
    <property type="term" value="P:carbohydrate transport"/>
    <property type="evidence" value="ECO:0007669"/>
    <property type="project" value="InterPro"/>
</dbReference>
<feature type="transmembrane region" description="Helical" evidence="1">
    <location>
        <begin position="293"/>
        <end position="314"/>
    </location>
</feature>
<keyword evidence="1" id="KW-0472">Membrane</keyword>
<name>A0A5K7WTQ9_9BACL</name>
<feature type="transmembrane region" description="Helical" evidence="1">
    <location>
        <begin position="407"/>
        <end position="427"/>
    </location>
</feature>
<keyword evidence="1" id="KW-0812">Transmembrane</keyword>
<feature type="transmembrane region" description="Helical" evidence="1">
    <location>
        <begin position="145"/>
        <end position="169"/>
    </location>
</feature>
<dbReference type="GO" id="GO:0006814">
    <property type="term" value="P:sodium ion transport"/>
    <property type="evidence" value="ECO:0007669"/>
    <property type="project" value="InterPro"/>
</dbReference>
<dbReference type="NCBIfam" id="TIGR00792">
    <property type="entry name" value="gph"/>
    <property type="match status" value="1"/>
</dbReference>
<dbReference type="RefSeq" id="WP_139692394.1">
    <property type="nucleotide sequence ID" value="NZ_AP021853.1"/>
</dbReference>
<dbReference type="PANTHER" id="PTHR11328">
    <property type="entry name" value="MAJOR FACILITATOR SUPERFAMILY DOMAIN-CONTAINING PROTEIN"/>
    <property type="match status" value="1"/>
</dbReference>
<proteinExistence type="predicted"/>
<feature type="transmembrane region" description="Helical" evidence="1">
    <location>
        <begin position="181"/>
        <end position="200"/>
    </location>
</feature>
<evidence type="ECO:0000313" key="3">
    <source>
        <dbReference type="Proteomes" id="UP000326951"/>
    </source>
</evidence>
<dbReference type="InterPro" id="IPR001927">
    <property type="entry name" value="Na/Gal_symport"/>
</dbReference>
<feature type="transmembrane region" description="Helical" evidence="1">
    <location>
        <begin position="320"/>
        <end position="346"/>
    </location>
</feature>
<dbReference type="Gene3D" id="1.20.1250.20">
    <property type="entry name" value="MFS general substrate transporter like domains"/>
    <property type="match status" value="2"/>
</dbReference>
<dbReference type="GO" id="GO:0005886">
    <property type="term" value="C:plasma membrane"/>
    <property type="evidence" value="ECO:0007669"/>
    <property type="project" value="TreeGrafter"/>
</dbReference>
<feature type="transmembrane region" description="Helical" evidence="1">
    <location>
        <begin position="367"/>
        <end position="387"/>
    </location>
</feature>
<dbReference type="EMBL" id="AP021853">
    <property type="protein sequence ID" value="BBN98071.1"/>
    <property type="molecule type" value="Genomic_DNA"/>
</dbReference>
<reference evidence="2 3" key="1">
    <citation type="submission" date="2019-09" db="EMBL/GenBank/DDBJ databases">
        <title>Complete genome sequence of Sporolactobacillus terrae 70-3.</title>
        <authorList>
            <person name="Tanaka N."/>
            <person name="Shiwa Y."/>
            <person name="Fujita N."/>
            <person name="Tanasupawat S."/>
        </authorList>
    </citation>
    <scope>NUCLEOTIDE SEQUENCE [LARGE SCALE GENOMIC DNA]</scope>
    <source>
        <strain evidence="2 3">70-3</strain>
    </source>
</reference>
<feature type="transmembrane region" description="Helical" evidence="1">
    <location>
        <begin position="80"/>
        <end position="97"/>
    </location>
</feature>
<keyword evidence="1" id="KW-1133">Transmembrane helix</keyword>
<dbReference type="Proteomes" id="UP000326951">
    <property type="component" value="Chromosome"/>
</dbReference>
<evidence type="ECO:0000313" key="2">
    <source>
        <dbReference type="EMBL" id="BBN98071.1"/>
    </source>
</evidence>
<feature type="transmembrane region" description="Helical" evidence="1">
    <location>
        <begin position="221"/>
        <end position="243"/>
    </location>
</feature>
<sequence length="447" mass="48477">MNNVVSWKERVSYGLSDTASNLVFGLITTYLMYFYTDVYGLSVATVGTLFLVARAIDAFDGPLFGILIDRTNTKWGKSRPYFLWLAVPFSVLAVLTFTTPDLSPAGKVIYAYVTYILVGILYSGINIPITSILPSLTSNSQERTVLGSVRSICGNVGSLVVSVAALPIVSVLGSGNDKKGFFLTMMIFAGIALVMFLITFKNTRERVQSSKGIVRFKDGIKAIKGNIPWFVMIIINLIYFLAFTIRQQTTVYYFNYNLNRSDLVPIVMSLSFVSMISIFFIPTIAKHSGKRNTMALGLGLGIFGQMITGIGAHASNITAVISGTIVVQLGFGFIFGLMSVMLADTVDYGEWRSGVRAQGLLTSASSFAAKFGMGIGGAVSALIMSHAGYTPGTVQSSAALTAIEFNFVWLPAIGFAIAALALCFHHVDKHETQIIRELNKQHHTVDA</sequence>
<dbReference type="CDD" id="cd17332">
    <property type="entry name" value="MFS_MelB_like"/>
    <property type="match status" value="1"/>
</dbReference>
<dbReference type="InterPro" id="IPR036259">
    <property type="entry name" value="MFS_trans_sf"/>
</dbReference>